<dbReference type="PROSITE" id="PS50215">
    <property type="entry name" value="ADAM_MEPRO"/>
    <property type="match status" value="1"/>
</dbReference>
<dbReference type="Gene3D" id="3.40.390.10">
    <property type="entry name" value="Collagenase (Catalytic Domain)"/>
    <property type="match status" value="1"/>
</dbReference>
<dbReference type="InterPro" id="IPR001590">
    <property type="entry name" value="Peptidase_M12B"/>
</dbReference>
<reference evidence="4" key="2">
    <citation type="submission" date="2021-09" db="EMBL/GenBank/DDBJ databases">
        <authorList>
            <person name="Jia N."/>
            <person name="Wang J."/>
            <person name="Shi W."/>
            <person name="Du L."/>
            <person name="Sun Y."/>
            <person name="Zhan W."/>
            <person name="Jiang J."/>
            <person name="Wang Q."/>
            <person name="Zhang B."/>
            <person name="Ji P."/>
            <person name="Sakyi L.B."/>
            <person name="Cui X."/>
            <person name="Yuan T."/>
            <person name="Jiang B."/>
            <person name="Yang W."/>
            <person name="Lam T.T.-Y."/>
            <person name="Chang Q."/>
            <person name="Ding S."/>
            <person name="Wang X."/>
            <person name="Zhu J."/>
            <person name="Ruan X."/>
            <person name="Zhao L."/>
            <person name="Wei J."/>
            <person name="Que T."/>
            <person name="Du C."/>
            <person name="Cheng J."/>
            <person name="Dai P."/>
            <person name="Han X."/>
            <person name="Huang E."/>
            <person name="Gao Y."/>
            <person name="Liu J."/>
            <person name="Shao H."/>
            <person name="Ye R."/>
            <person name="Li L."/>
            <person name="Wei W."/>
            <person name="Wang X."/>
            <person name="Wang C."/>
            <person name="Huo Q."/>
            <person name="Li W."/>
            <person name="Guo W."/>
            <person name="Chen H."/>
            <person name="Chen S."/>
            <person name="Zhou L."/>
            <person name="Zhou L."/>
            <person name="Ni X."/>
            <person name="Tian J."/>
            <person name="Zhou Y."/>
            <person name="Sheng Y."/>
            <person name="Liu T."/>
            <person name="Pan Y."/>
            <person name="Xia L."/>
            <person name="Li J."/>
            <person name="Zhao F."/>
            <person name="Cao W."/>
        </authorList>
    </citation>
    <scope>NUCLEOTIDE SEQUENCE</scope>
    <source>
        <strain evidence="4">Rmic-2018</strain>
        <tissue evidence="4">Larvae</tissue>
    </source>
</reference>
<feature type="domain" description="Peptidase M12B" evidence="3">
    <location>
        <begin position="89"/>
        <end position="279"/>
    </location>
</feature>
<feature type="region of interest" description="Disordered" evidence="2">
    <location>
        <begin position="1"/>
        <end position="83"/>
    </location>
</feature>
<dbReference type="GO" id="GO:0004222">
    <property type="term" value="F:metalloendopeptidase activity"/>
    <property type="evidence" value="ECO:0007669"/>
    <property type="project" value="InterPro"/>
</dbReference>
<keyword evidence="5" id="KW-1185">Reference proteome</keyword>
<dbReference type="GO" id="GO:0005886">
    <property type="term" value="C:plasma membrane"/>
    <property type="evidence" value="ECO:0007669"/>
    <property type="project" value="TreeGrafter"/>
</dbReference>
<dbReference type="EMBL" id="JABSTU010000008">
    <property type="protein sequence ID" value="KAH8022792.1"/>
    <property type="molecule type" value="Genomic_DNA"/>
</dbReference>
<dbReference type="PANTHER" id="PTHR45702:SF2">
    <property type="entry name" value="KUZBANIAN, ISOFORM A"/>
    <property type="match status" value="1"/>
</dbReference>
<sequence length="331" mass="37103">MQSHSAVSRVGRKLHAYSEAIDDDENERHDRSTAKYNEPIGEEERDTIVGTEHEELDDSRDYAESTKKARSKNKYAKPAKPRQESLSRRVCNLEIVVDNTFTDSILQDTDSVMASREIATSVVAHLVNKVNSIYGGINFDGIEDISFVVQHIMISEPGDCVGYKAKQDPLCSTSLDPAQLLYLVSLTRHDDYCLSFRLNFRDFADGTLGLAWIAGEETGTGGICERYRSSVEYDPVRGEYRQAKMSLNCGITTLINQRQYVGLLIGSLTLAHEIGHSFGSPVSRKFVLLLVLLRMAMPASHQNSSKFTRRKEKGVVVCRQIKPWLCYAGHC</sequence>
<evidence type="ECO:0000313" key="5">
    <source>
        <dbReference type="Proteomes" id="UP000821866"/>
    </source>
</evidence>
<dbReference type="VEuPathDB" id="VectorBase:LOC119172892"/>
<gene>
    <name evidence="4" type="ORF">HPB51_005157</name>
</gene>
<name>A0A9J6DLL1_RHIMP</name>
<evidence type="ECO:0000256" key="2">
    <source>
        <dbReference type="SAM" id="MobiDB-lite"/>
    </source>
</evidence>
<comment type="caution">
    <text evidence="4">The sequence shown here is derived from an EMBL/GenBank/DDBJ whole genome shotgun (WGS) entry which is preliminary data.</text>
</comment>
<comment type="caution">
    <text evidence="1">Lacks conserved residue(s) required for the propagation of feature annotation.</text>
</comment>
<feature type="active site" evidence="1">
    <location>
        <position position="273"/>
    </location>
</feature>
<dbReference type="PANTHER" id="PTHR45702">
    <property type="entry name" value="ADAM10/ADAM17 METALLOPEPTIDASE FAMILY MEMBER"/>
    <property type="match status" value="1"/>
</dbReference>
<organism evidence="4 5">
    <name type="scientific">Rhipicephalus microplus</name>
    <name type="common">Cattle tick</name>
    <name type="synonym">Boophilus microplus</name>
    <dbReference type="NCBI Taxonomy" id="6941"/>
    <lineage>
        <taxon>Eukaryota</taxon>
        <taxon>Metazoa</taxon>
        <taxon>Ecdysozoa</taxon>
        <taxon>Arthropoda</taxon>
        <taxon>Chelicerata</taxon>
        <taxon>Arachnida</taxon>
        <taxon>Acari</taxon>
        <taxon>Parasitiformes</taxon>
        <taxon>Ixodida</taxon>
        <taxon>Ixodoidea</taxon>
        <taxon>Ixodidae</taxon>
        <taxon>Rhipicephalinae</taxon>
        <taxon>Rhipicephalus</taxon>
        <taxon>Boophilus</taxon>
    </lineage>
</organism>
<dbReference type="InterPro" id="IPR051489">
    <property type="entry name" value="ADAM_Metalloproteinase"/>
</dbReference>
<dbReference type="InterPro" id="IPR024079">
    <property type="entry name" value="MetalloPept_cat_dom_sf"/>
</dbReference>
<dbReference type="Proteomes" id="UP000821866">
    <property type="component" value="Chromosome 6"/>
</dbReference>
<dbReference type="AlphaFoldDB" id="A0A9J6DLL1"/>
<evidence type="ECO:0000256" key="1">
    <source>
        <dbReference type="PROSITE-ProRule" id="PRU00276"/>
    </source>
</evidence>
<reference evidence="4" key="1">
    <citation type="journal article" date="2020" name="Cell">
        <title>Large-Scale Comparative Analyses of Tick Genomes Elucidate Their Genetic Diversity and Vector Capacities.</title>
        <authorList>
            <consortium name="Tick Genome and Microbiome Consortium (TIGMIC)"/>
            <person name="Jia N."/>
            <person name="Wang J."/>
            <person name="Shi W."/>
            <person name="Du L."/>
            <person name="Sun Y."/>
            <person name="Zhan W."/>
            <person name="Jiang J.F."/>
            <person name="Wang Q."/>
            <person name="Zhang B."/>
            <person name="Ji P."/>
            <person name="Bell-Sakyi L."/>
            <person name="Cui X.M."/>
            <person name="Yuan T.T."/>
            <person name="Jiang B.G."/>
            <person name="Yang W.F."/>
            <person name="Lam T.T."/>
            <person name="Chang Q.C."/>
            <person name="Ding S.J."/>
            <person name="Wang X.J."/>
            <person name="Zhu J.G."/>
            <person name="Ruan X.D."/>
            <person name="Zhao L."/>
            <person name="Wei J.T."/>
            <person name="Ye R.Z."/>
            <person name="Que T.C."/>
            <person name="Du C.H."/>
            <person name="Zhou Y.H."/>
            <person name="Cheng J.X."/>
            <person name="Dai P.F."/>
            <person name="Guo W.B."/>
            <person name="Han X.H."/>
            <person name="Huang E.J."/>
            <person name="Li L.F."/>
            <person name="Wei W."/>
            <person name="Gao Y.C."/>
            <person name="Liu J.Z."/>
            <person name="Shao H.Z."/>
            <person name="Wang X."/>
            <person name="Wang C.C."/>
            <person name="Yang T.C."/>
            <person name="Huo Q.B."/>
            <person name="Li W."/>
            <person name="Chen H.Y."/>
            <person name="Chen S.E."/>
            <person name="Zhou L.G."/>
            <person name="Ni X.B."/>
            <person name="Tian J.H."/>
            <person name="Sheng Y."/>
            <person name="Liu T."/>
            <person name="Pan Y.S."/>
            <person name="Xia L.Y."/>
            <person name="Li J."/>
            <person name="Zhao F."/>
            <person name="Cao W.C."/>
        </authorList>
    </citation>
    <scope>NUCLEOTIDE SEQUENCE</scope>
    <source>
        <strain evidence="4">Rmic-2018</strain>
    </source>
</reference>
<proteinExistence type="predicted"/>
<accession>A0A9J6DLL1</accession>
<feature type="compositionally biased region" description="Basic residues" evidence="2">
    <location>
        <begin position="68"/>
        <end position="80"/>
    </location>
</feature>
<evidence type="ECO:0000313" key="4">
    <source>
        <dbReference type="EMBL" id="KAH8022792.1"/>
    </source>
</evidence>
<dbReference type="Pfam" id="PF13574">
    <property type="entry name" value="Reprolysin_2"/>
    <property type="match status" value="1"/>
</dbReference>
<evidence type="ECO:0000259" key="3">
    <source>
        <dbReference type="PROSITE" id="PS50215"/>
    </source>
</evidence>
<dbReference type="GO" id="GO:0006509">
    <property type="term" value="P:membrane protein ectodomain proteolysis"/>
    <property type="evidence" value="ECO:0007669"/>
    <property type="project" value="TreeGrafter"/>
</dbReference>
<protein>
    <recommendedName>
        <fullName evidence="3">Peptidase M12B domain-containing protein</fullName>
    </recommendedName>
</protein>
<dbReference type="GO" id="GO:0007219">
    <property type="term" value="P:Notch signaling pathway"/>
    <property type="evidence" value="ECO:0007669"/>
    <property type="project" value="TreeGrafter"/>
</dbReference>
<dbReference type="SUPFAM" id="SSF55486">
    <property type="entry name" value="Metalloproteases ('zincins'), catalytic domain"/>
    <property type="match status" value="1"/>
</dbReference>